<keyword evidence="1" id="KW-1133">Transmembrane helix</keyword>
<evidence type="ECO:0000256" key="1">
    <source>
        <dbReference type="SAM" id="Phobius"/>
    </source>
</evidence>
<dbReference type="RefSeq" id="WP_361704536.1">
    <property type="nucleotide sequence ID" value="NZ_JBEZVE010000012.1"/>
</dbReference>
<evidence type="ECO:0000313" key="2">
    <source>
        <dbReference type="EMBL" id="MEU3783392.1"/>
    </source>
</evidence>
<proteinExistence type="predicted"/>
<sequence>MGSDREVLDAGRRGKRVAVMAANWIWVTLLALGLVYELYALANGEPGDTLSERVRAVFRVHTRPGRAIFLVVWLSFAAWFAAHISMKRP</sequence>
<feature type="transmembrane region" description="Helical" evidence="1">
    <location>
        <begin position="67"/>
        <end position="86"/>
    </location>
</feature>
<name>A0ABV2ZLG7_9ACTN</name>
<keyword evidence="1" id="KW-0812">Transmembrane</keyword>
<comment type="caution">
    <text evidence="2">The sequence shown here is derived from an EMBL/GenBank/DDBJ whole genome shotgun (WGS) entry which is preliminary data.</text>
</comment>
<dbReference type="Pfam" id="PF24202">
    <property type="entry name" value="DUF7427"/>
    <property type="match status" value="1"/>
</dbReference>
<dbReference type="Proteomes" id="UP001550739">
    <property type="component" value="Unassembled WGS sequence"/>
</dbReference>
<accession>A0ABV2ZLG7</accession>
<gene>
    <name evidence="2" type="ORF">AB0E89_23065</name>
</gene>
<organism evidence="2 3">
    <name type="scientific">Streptomyces sp. 900129855</name>
    <dbReference type="NCBI Taxonomy" id="3155129"/>
    <lineage>
        <taxon>Bacteria</taxon>
        <taxon>Bacillati</taxon>
        <taxon>Actinomycetota</taxon>
        <taxon>Actinomycetes</taxon>
        <taxon>Kitasatosporales</taxon>
        <taxon>Streptomycetaceae</taxon>
        <taxon>Streptomyces</taxon>
    </lineage>
</organism>
<reference evidence="2 3" key="1">
    <citation type="submission" date="2024-06" db="EMBL/GenBank/DDBJ databases">
        <title>The Natural Products Discovery Center: Release of the First 8490 Sequenced Strains for Exploring Actinobacteria Biosynthetic Diversity.</title>
        <authorList>
            <person name="Kalkreuter E."/>
            <person name="Kautsar S.A."/>
            <person name="Yang D."/>
            <person name="Bader C.D."/>
            <person name="Teijaro C.N."/>
            <person name="Fluegel L."/>
            <person name="Davis C.M."/>
            <person name="Simpson J.R."/>
            <person name="Lauterbach L."/>
            <person name="Steele A.D."/>
            <person name="Gui C."/>
            <person name="Meng S."/>
            <person name="Li G."/>
            <person name="Viehrig K."/>
            <person name="Ye F."/>
            <person name="Su P."/>
            <person name="Kiefer A.F."/>
            <person name="Nichols A."/>
            <person name="Cepeda A.J."/>
            <person name="Yan W."/>
            <person name="Fan B."/>
            <person name="Jiang Y."/>
            <person name="Adhikari A."/>
            <person name="Zheng C.-J."/>
            <person name="Schuster L."/>
            <person name="Cowan T.M."/>
            <person name="Smanski M.J."/>
            <person name="Chevrette M.G."/>
            <person name="De Carvalho L.P.S."/>
            <person name="Shen B."/>
        </authorList>
    </citation>
    <scope>NUCLEOTIDE SEQUENCE [LARGE SCALE GENOMIC DNA]</scope>
    <source>
        <strain evidence="2 3">NPDC033843</strain>
    </source>
</reference>
<evidence type="ECO:0000313" key="3">
    <source>
        <dbReference type="Proteomes" id="UP001550739"/>
    </source>
</evidence>
<dbReference type="EMBL" id="JBEZVE010000012">
    <property type="protein sequence ID" value="MEU3783392.1"/>
    <property type="molecule type" value="Genomic_DNA"/>
</dbReference>
<keyword evidence="1" id="KW-0472">Membrane</keyword>
<keyword evidence="3" id="KW-1185">Reference proteome</keyword>
<protein>
    <submittedName>
        <fullName evidence="2">Uncharacterized protein</fullName>
    </submittedName>
</protein>
<dbReference type="InterPro" id="IPR055850">
    <property type="entry name" value="DUF7427"/>
</dbReference>
<feature type="transmembrane region" description="Helical" evidence="1">
    <location>
        <begin position="21"/>
        <end position="42"/>
    </location>
</feature>